<keyword evidence="1" id="KW-1133">Transmembrane helix</keyword>
<keyword evidence="3" id="KW-1185">Reference proteome</keyword>
<feature type="transmembrane region" description="Helical" evidence="1">
    <location>
        <begin position="89"/>
        <end position="112"/>
    </location>
</feature>
<accession>A0A9P6X2B4</accession>
<protein>
    <submittedName>
        <fullName evidence="2">Uncharacterized protein</fullName>
    </submittedName>
</protein>
<organism evidence="2 3">
    <name type="scientific">Rhizopus oryzae</name>
    <name type="common">Mucormycosis agent</name>
    <name type="synonym">Rhizopus arrhizus var. delemar</name>
    <dbReference type="NCBI Taxonomy" id="64495"/>
    <lineage>
        <taxon>Eukaryota</taxon>
        <taxon>Fungi</taxon>
        <taxon>Fungi incertae sedis</taxon>
        <taxon>Mucoromycota</taxon>
        <taxon>Mucoromycotina</taxon>
        <taxon>Mucoromycetes</taxon>
        <taxon>Mucorales</taxon>
        <taxon>Mucorineae</taxon>
        <taxon>Rhizopodaceae</taxon>
        <taxon>Rhizopus</taxon>
    </lineage>
</organism>
<comment type="caution">
    <text evidence="2">The sequence shown here is derived from an EMBL/GenBank/DDBJ whole genome shotgun (WGS) entry which is preliminary data.</text>
</comment>
<evidence type="ECO:0000313" key="3">
    <source>
        <dbReference type="Proteomes" id="UP000716291"/>
    </source>
</evidence>
<feature type="transmembrane region" description="Helical" evidence="1">
    <location>
        <begin position="53"/>
        <end position="77"/>
    </location>
</feature>
<reference evidence="2" key="1">
    <citation type="journal article" date="2020" name="Microb. Genom.">
        <title>Genetic diversity of clinical and environmental Mucorales isolates obtained from an investigation of mucormycosis cases among solid organ transplant recipients.</title>
        <authorList>
            <person name="Nguyen M.H."/>
            <person name="Kaul D."/>
            <person name="Muto C."/>
            <person name="Cheng S.J."/>
            <person name="Richter R.A."/>
            <person name="Bruno V.M."/>
            <person name="Liu G."/>
            <person name="Beyhan S."/>
            <person name="Sundermann A.J."/>
            <person name="Mounaud S."/>
            <person name="Pasculle A.W."/>
            <person name="Nierman W.C."/>
            <person name="Driscoll E."/>
            <person name="Cumbie R."/>
            <person name="Clancy C.J."/>
            <person name="Dupont C.L."/>
        </authorList>
    </citation>
    <scope>NUCLEOTIDE SEQUENCE</scope>
    <source>
        <strain evidence="2">GL11</strain>
    </source>
</reference>
<keyword evidence="1" id="KW-0812">Transmembrane</keyword>
<proteinExistence type="predicted"/>
<dbReference type="AlphaFoldDB" id="A0A9P6X2B4"/>
<dbReference type="OrthoDB" id="2239528at2759"/>
<name>A0A9P6X2B4_RHIOR</name>
<feature type="transmembrane region" description="Helical" evidence="1">
    <location>
        <begin position="171"/>
        <end position="190"/>
    </location>
</feature>
<evidence type="ECO:0000313" key="2">
    <source>
        <dbReference type="EMBL" id="KAG1303771.1"/>
    </source>
</evidence>
<feature type="transmembrane region" description="Helical" evidence="1">
    <location>
        <begin position="21"/>
        <end position="46"/>
    </location>
</feature>
<sequence length="229" mass="25775">MGFTSEKCCCFIPLRLGAFVIALWFFVAYFLDAVTGFLGINAVVVYSGQTVKAWYYVDLIFTIMVLVGGLSGIIGTLFAQRKSARLFSFTIWICCLLSFVKYVASLALMIIYRQNMINTCIRSGFVSFNNAQIGLVPSNISTNGYYTPVKYPNTLNAHATSAEDCQQAIRLLIITWGVIIFVVQLVQLYFATVVSSYANRLSSGARHHRLHDQQIKDFEESRFHMSTVY</sequence>
<dbReference type="EMBL" id="JAANQT010001860">
    <property type="protein sequence ID" value="KAG1303771.1"/>
    <property type="molecule type" value="Genomic_DNA"/>
</dbReference>
<evidence type="ECO:0000256" key="1">
    <source>
        <dbReference type="SAM" id="Phobius"/>
    </source>
</evidence>
<gene>
    <name evidence="2" type="ORF">G6F64_009784</name>
</gene>
<dbReference type="Proteomes" id="UP000716291">
    <property type="component" value="Unassembled WGS sequence"/>
</dbReference>
<keyword evidence="1" id="KW-0472">Membrane</keyword>